<name>A0ABN3HNK7_9ACTN</name>
<proteinExistence type="predicted"/>
<comment type="caution">
    <text evidence="3">The sequence shown here is derived from an EMBL/GenBank/DDBJ whole genome shotgun (WGS) entry which is preliminary data.</text>
</comment>
<feature type="compositionally biased region" description="Low complexity" evidence="1">
    <location>
        <begin position="1"/>
        <end position="11"/>
    </location>
</feature>
<dbReference type="Gene3D" id="3.90.1200.10">
    <property type="match status" value="1"/>
</dbReference>
<dbReference type="Proteomes" id="UP001500058">
    <property type="component" value="Unassembled WGS sequence"/>
</dbReference>
<reference evidence="3 4" key="1">
    <citation type="journal article" date="2019" name="Int. J. Syst. Evol. Microbiol.">
        <title>The Global Catalogue of Microorganisms (GCM) 10K type strain sequencing project: providing services to taxonomists for standard genome sequencing and annotation.</title>
        <authorList>
            <consortium name="The Broad Institute Genomics Platform"/>
            <consortium name="The Broad Institute Genome Sequencing Center for Infectious Disease"/>
            <person name="Wu L."/>
            <person name="Ma J."/>
        </authorList>
    </citation>
    <scope>NUCLEOTIDE SEQUENCE [LARGE SCALE GENOMIC DNA]</scope>
    <source>
        <strain evidence="3 4">JCM 6921</strain>
    </source>
</reference>
<accession>A0ABN3HNK7</accession>
<feature type="domain" description="Aminoglycoside phosphotransferase" evidence="2">
    <location>
        <begin position="62"/>
        <end position="287"/>
    </location>
</feature>
<feature type="region of interest" description="Disordered" evidence="1">
    <location>
        <begin position="1"/>
        <end position="27"/>
    </location>
</feature>
<evidence type="ECO:0000313" key="4">
    <source>
        <dbReference type="Proteomes" id="UP001500058"/>
    </source>
</evidence>
<gene>
    <name evidence="3" type="ORF">GCM10010420_03650</name>
</gene>
<dbReference type="Pfam" id="PF01636">
    <property type="entry name" value="APH"/>
    <property type="match status" value="1"/>
</dbReference>
<evidence type="ECO:0000313" key="3">
    <source>
        <dbReference type="EMBL" id="GAA2384642.1"/>
    </source>
</evidence>
<dbReference type="Gene3D" id="3.30.200.20">
    <property type="entry name" value="Phosphorylase Kinase, domain 1"/>
    <property type="match status" value="1"/>
</dbReference>
<keyword evidence="4" id="KW-1185">Reference proteome</keyword>
<dbReference type="EMBL" id="BAAATJ010000001">
    <property type="protein sequence ID" value="GAA2384642.1"/>
    <property type="molecule type" value="Genomic_DNA"/>
</dbReference>
<dbReference type="RefSeq" id="WP_425576214.1">
    <property type="nucleotide sequence ID" value="NZ_BAAATJ010000001.1"/>
</dbReference>
<dbReference type="InterPro" id="IPR011009">
    <property type="entry name" value="Kinase-like_dom_sf"/>
</dbReference>
<protein>
    <submittedName>
        <fullName evidence="3">Aminoglycoside phosphotransferase family protein</fullName>
    </submittedName>
</protein>
<evidence type="ECO:0000259" key="2">
    <source>
        <dbReference type="Pfam" id="PF01636"/>
    </source>
</evidence>
<dbReference type="PANTHER" id="PTHR21310">
    <property type="entry name" value="AMINOGLYCOSIDE PHOSPHOTRANSFERASE-RELATED-RELATED"/>
    <property type="match status" value="1"/>
</dbReference>
<dbReference type="InterPro" id="IPR002575">
    <property type="entry name" value="Aminoglycoside_PTrfase"/>
</dbReference>
<dbReference type="CDD" id="cd05155">
    <property type="entry name" value="APH_ChoK_like_1"/>
    <property type="match status" value="1"/>
</dbReference>
<evidence type="ECO:0000256" key="1">
    <source>
        <dbReference type="SAM" id="MobiDB-lite"/>
    </source>
</evidence>
<dbReference type="InterPro" id="IPR051678">
    <property type="entry name" value="AGP_Transferase"/>
</dbReference>
<dbReference type="PANTHER" id="PTHR21310:SF42">
    <property type="entry name" value="BIFUNCTIONAL AAC_APH"/>
    <property type="match status" value="1"/>
</dbReference>
<organism evidence="3 4">
    <name type="scientific">Streptomyces glaucosporus</name>
    <dbReference type="NCBI Taxonomy" id="284044"/>
    <lineage>
        <taxon>Bacteria</taxon>
        <taxon>Bacillati</taxon>
        <taxon>Actinomycetota</taxon>
        <taxon>Actinomycetes</taxon>
        <taxon>Kitasatosporales</taxon>
        <taxon>Streptomycetaceae</taxon>
        <taxon>Streptomyces</taxon>
    </lineage>
</organism>
<dbReference type="SUPFAM" id="SSF56112">
    <property type="entry name" value="Protein kinase-like (PK-like)"/>
    <property type="match status" value="1"/>
</dbReference>
<sequence>MSTAPGDSPHGSGPPPGDGHAPVEAPVAGRILPPTDTALVRRLVAAQFPRWAGLPVRPVEFGGWDNRTFHLGDEMTVRMPSGDWYAGQVAKEQRWLPVLAPRLPLPVPTPLAQGEPAFGYPYQWSVYRWIEGETAAVGRVGDLTEFAVTLAGFLAALRRCDPADGPGPGPHSCYRGAPVATYDAETRRAIGALGDRIPGALAAEIWETALAAAWDGPPVWFHGDVSVGNLLIRDGKLAAVIDFGCSGVGDPACDVTIAWTFLSGESREAFRETLGVDPATWARGRGWTLWKALIMLEEHIGTGSPQEAEARRVLDAVFREYGKPA</sequence>